<reference evidence="2 3" key="1">
    <citation type="submission" date="2014-02" db="EMBL/GenBank/DDBJ databases">
        <title>Draft genome sequence of Lysinibacillus odysseyi NBRC 100172.</title>
        <authorList>
            <person name="Zhang F."/>
            <person name="Wang G."/>
            <person name="Zhang L."/>
        </authorList>
    </citation>
    <scope>NUCLEOTIDE SEQUENCE [LARGE SCALE GENOMIC DNA]</scope>
    <source>
        <strain evidence="2 3">NBRC 100172</strain>
    </source>
</reference>
<dbReference type="Proteomes" id="UP000030437">
    <property type="component" value="Unassembled WGS sequence"/>
</dbReference>
<dbReference type="InterPro" id="IPR023324">
    <property type="entry name" value="BH2638-like_sf"/>
</dbReference>
<protein>
    <recommendedName>
        <fullName evidence="1">UPF0223 protein CD32_14860</fullName>
    </recommendedName>
</protein>
<dbReference type="HAMAP" id="MF_01041">
    <property type="entry name" value="UPF0223"/>
    <property type="match status" value="1"/>
</dbReference>
<dbReference type="InterPro" id="IPR007920">
    <property type="entry name" value="UPF0223"/>
</dbReference>
<name>A0A0A3IGW1_9BACI</name>
<keyword evidence="3" id="KW-1185">Reference proteome</keyword>
<dbReference type="NCBIfam" id="NF003353">
    <property type="entry name" value="PRK04387.1"/>
    <property type="match status" value="1"/>
</dbReference>
<sequence length="89" mass="10458">MEYSYPLSTDWTTQEMVDVVHFFEAVEAAYEKGIKRETFMAKYRRFKEVVPSQAEEKTIFRQFEQVSGYIGYKAVKMAKESADGQIIRL</sequence>
<evidence type="ECO:0000313" key="3">
    <source>
        <dbReference type="Proteomes" id="UP000030437"/>
    </source>
</evidence>
<dbReference type="eggNOG" id="COG4476">
    <property type="taxonomic scope" value="Bacteria"/>
</dbReference>
<gene>
    <name evidence="2" type="ORF">CD32_14860</name>
</gene>
<dbReference type="EMBL" id="JPVP01000057">
    <property type="protein sequence ID" value="KGR83964.1"/>
    <property type="molecule type" value="Genomic_DNA"/>
</dbReference>
<proteinExistence type="inferred from homology"/>
<dbReference type="AlphaFoldDB" id="A0A0A3IGW1"/>
<evidence type="ECO:0000313" key="2">
    <source>
        <dbReference type="EMBL" id="KGR83964.1"/>
    </source>
</evidence>
<dbReference type="OrthoDB" id="1649074at2"/>
<dbReference type="PIRSF" id="PIRSF037260">
    <property type="entry name" value="UPF0223"/>
    <property type="match status" value="1"/>
</dbReference>
<comment type="caution">
    <text evidence="2">The sequence shown here is derived from an EMBL/GenBank/DDBJ whole genome shotgun (WGS) entry which is preliminary data.</text>
</comment>
<organism evidence="2 3">
    <name type="scientific">Lysinibacillus odysseyi 34hs-1 = NBRC 100172</name>
    <dbReference type="NCBI Taxonomy" id="1220589"/>
    <lineage>
        <taxon>Bacteria</taxon>
        <taxon>Bacillati</taxon>
        <taxon>Bacillota</taxon>
        <taxon>Bacilli</taxon>
        <taxon>Bacillales</taxon>
        <taxon>Bacillaceae</taxon>
        <taxon>Lysinibacillus</taxon>
    </lineage>
</organism>
<dbReference type="RefSeq" id="WP_036155956.1">
    <property type="nucleotide sequence ID" value="NZ_AVCX01000004.1"/>
</dbReference>
<dbReference type="Pfam" id="PF05256">
    <property type="entry name" value="UPF0223"/>
    <property type="match status" value="1"/>
</dbReference>
<dbReference type="Gene3D" id="1.10.220.80">
    <property type="entry name" value="BH2638-like"/>
    <property type="match status" value="1"/>
</dbReference>
<evidence type="ECO:0000256" key="1">
    <source>
        <dbReference type="HAMAP-Rule" id="MF_01041"/>
    </source>
</evidence>
<comment type="similarity">
    <text evidence="1">Belongs to the UPF0223 family.</text>
</comment>
<dbReference type="STRING" id="1220589.CD32_14860"/>
<dbReference type="SUPFAM" id="SSF158504">
    <property type="entry name" value="BH2638-like"/>
    <property type="match status" value="1"/>
</dbReference>
<accession>A0A0A3IGW1</accession>